<comment type="caution">
    <text evidence="1">The sequence shown here is derived from an EMBL/GenBank/DDBJ whole genome shotgun (WGS) entry which is preliminary data.</text>
</comment>
<dbReference type="EMBL" id="WHVB01000023">
    <property type="protein sequence ID" value="KAF8471373.1"/>
    <property type="molecule type" value="Genomic_DNA"/>
</dbReference>
<evidence type="ECO:0000313" key="1">
    <source>
        <dbReference type="EMBL" id="KAF8471373.1"/>
    </source>
</evidence>
<dbReference type="AlphaFoldDB" id="A0A9P5JY01"/>
<reference evidence="1" key="1">
    <citation type="submission" date="2019-10" db="EMBL/GenBank/DDBJ databases">
        <authorList>
            <consortium name="DOE Joint Genome Institute"/>
            <person name="Kuo A."/>
            <person name="Miyauchi S."/>
            <person name="Kiss E."/>
            <person name="Drula E."/>
            <person name="Kohler A."/>
            <person name="Sanchez-Garcia M."/>
            <person name="Andreopoulos B."/>
            <person name="Barry K.W."/>
            <person name="Bonito G."/>
            <person name="Buee M."/>
            <person name="Carver A."/>
            <person name="Chen C."/>
            <person name="Cichocki N."/>
            <person name="Clum A."/>
            <person name="Culley D."/>
            <person name="Crous P.W."/>
            <person name="Fauchery L."/>
            <person name="Girlanda M."/>
            <person name="Hayes R."/>
            <person name="Keri Z."/>
            <person name="LaButti K."/>
            <person name="Lipzen A."/>
            <person name="Lombard V."/>
            <person name="Magnuson J."/>
            <person name="Maillard F."/>
            <person name="Morin E."/>
            <person name="Murat C."/>
            <person name="Nolan M."/>
            <person name="Ohm R."/>
            <person name="Pangilinan J."/>
            <person name="Pereira M."/>
            <person name="Perotto S."/>
            <person name="Peter M."/>
            <person name="Riley R."/>
            <person name="Sitrit Y."/>
            <person name="Stielow B."/>
            <person name="Szollosi G."/>
            <person name="Zifcakova L."/>
            <person name="Stursova M."/>
            <person name="Spatafora J.W."/>
            <person name="Tedersoo L."/>
            <person name="Vaario L.-M."/>
            <person name="Yamada A."/>
            <person name="Yan M."/>
            <person name="Wang P."/>
            <person name="Xu J."/>
            <person name="Bruns T."/>
            <person name="Baldrian P."/>
            <person name="Vilgalys R."/>
            <person name="Henrissat B."/>
            <person name="Grigoriev I.V."/>
            <person name="Hibbett D."/>
            <person name="Nagy L.G."/>
            <person name="Martin F.M."/>
        </authorList>
    </citation>
    <scope>NUCLEOTIDE SEQUENCE</scope>
    <source>
        <strain evidence="1">Prilba</strain>
    </source>
</reference>
<sequence length="349" mass="38587">MTSKYLCAFLKPDDHPAAPRLGSASRLGMKTSTKEVDASRFLYHLLFYSPNPWKLEQEYLEELRKISDSASQIIDELFAPELPDVADWARRLYAYLPPLAHDAITVSQSLTDLGRIHLTSLHLAPDTDRVNAIKVLLREAKEQKRKPALKHLIQLCDIPMCPITGLKFRLSEHKKLGMVSQMGAGPELAHILPFSLCYKTQSHVALEAFTGGTITAEDIDGFINTPENASLLQHDAHQEYSSLFLWGIEAVSGFGTILVSSDRDTSHADSLDNLICLPDPRFCNTMLAIMRVLHTSGAADVLDELREDDEHAREGGSGMGISNTFDDLLAVKLDLASMSSRVMADSADL</sequence>
<organism evidence="1 2">
    <name type="scientific">Russula ochroleuca</name>
    <dbReference type="NCBI Taxonomy" id="152965"/>
    <lineage>
        <taxon>Eukaryota</taxon>
        <taxon>Fungi</taxon>
        <taxon>Dikarya</taxon>
        <taxon>Basidiomycota</taxon>
        <taxon>Agaricomycotina</taxon>
        <taxon>Agaricomycetes</taxon>
        <taxon>Russulales</taxon>
        <taxon>Russulaceae</taxon>
        <taxon>Russula</taxon>
    </lineage>
</organism>
<dbReference type="OrthoDB" id="3163863at2759"/>
<dbReference type="Proteomes" id="UP000759537">
    <property type="component" value="Unassembled WGS sequence"/>
</dbReference>
<protein>
    <submittedName>
        <fullName evidence="1">Uncharacterized protein</fullName>
    </submittedName>
</protein>
<keyword evidence="2" id="KW-1185">Reference proteome</keyword>
<reference evidence="1" key="2">
    <citation type="journal article" date="2020" name="Nat. Commun.">
        <title>Large-scale genome sequencing of mycorrhizal fungi provides insights into the early evolution of symbiotic traits.</title>
        <authorList>
            <person name="Miyauchi S."/>
            <person name="Kiss E."/>
            <person name="Kuo A."/>
            <person name="Drula E."/>
            <person name="Kohler A."/>
            <person name="Sanchez-Garcia M."/>
            <person name="Morin E."/>
            <person name="Andreopoulos B."/>
            <person name="Barry K.W."/>
            <person name="Bonito G."/>
            <person name="Buee M."/>
            <person name="Carver A."/>
            <person name="Chen C."/>
            <person name="Cichocki N."/>
            <person name="Clum A."/>
            <person name="Culley D."/>
            <person name="Crous P.W."/>
            <person name="Fauchery L."/>
            <person name="Girlanda M."/>
            <person name="Hayes R.D."/>
            <person name="Keri Z."/>
            <person name="LaButti K."/>
            <person name="Lipzen A."/>
            <person name="Lombard V."/>
            <person name="Magnuson J."/>
            <person name="Maillard F."/>
            <person name="Murat C."/>
            <person name="Nolan M."/>
            <person name="Ohm R.A."/>
            <person name="Pangilinan J."/>
            <person name="Pereira M.F."/>
            <person name="Perotto S."/>
            <person name="Peter M."/>
            <person name="Pfister S."/>
            <person name="Riley R."/>
            <person name="Sitrit Y."/>
            <person name="Stielow J.B."/>
            <person name="Szollosi G."/>
            <person name="Zifcakova L."/>
            <person name="Stursova M."/>
            <person name="Spatafora J.W."/>
            <person name="Tedersoo L."/>
            <person name="Vaario L.M."/>
            <person name="Yamada A."/>
            <person name="Yan M."/>
            <person name="Wang P."/>
            <person name="Xu J."/>
            <person name="Bruns T."/>
            <person name="Baldrian P."/>
            <person name="Vilgalys R."/>
            <person name="Dunand C."/>
            <person name="Henrissat B."/>
            <person name="Grigoriev I.V."/>
            <person name="Hibbett D."/>
            <person name="Nagy L.G."/>
            <person name="Martin F.M."/>
        </authorList>
    </citation>
    <scope>NUCLEOTIDE SEQUENCE</scope>
    <source>
        <strain evidence="1">Prilba</strain>
    </source>
</reference>
<proteinExistence type="predicted"/>
<accession>A0A9P5JY01</accession>
<evidence type="ECO:0000313" key="2">
    <source>
        <dbReference type="Proteomes" id="UP000759537"/>
    </source>
</evidence>
<gene>
    <name evidence="1" type="ORF">DFH94DRAFT_856309</name>
</gene>
<name>A0A9P5JY01_9AGAM</name>